<name>A0ABT0THW1_9FLAO</name>
<dbReference type="EMBL" id="JAMLJN010000006">
    <property type="protein sequence ID" value="MCL9770564.1"/>
    <property type="molecule type" value="Genomic_DNA"/>
</dbReference>
<keyword evidence="1" id="KW-1133">Transmembrane helix</keyword>
<reference evidence="2 3" key="1">
    <citation type="submission" date="2022-05" db="EMBL/GenBank/DDBJ databases">
        <title>Flavobacterium sp., isolated from activated sludge.</title>
        <authorList>
            <person name="Ran Q."/>
        </authorList>
    </citation>
    <scope>NUCLEOTIDE SEQUENCE [LARGE SCALE GENOMIC DNA]</scope>
    <source>
        <strain evidence="2 3">HXWNR69</strain>
    </source>
</reference>
<evidence type="ECO:0000313" key="2">
    <source>
        <dbReference type="EMBL" id="MCL9770564.1"/>
    </source>
</evidence>
<proteinExistence type="predicted"/>
<keyword evidence="3" id="KW-1185">Reference proteome</keyword>
<dbReference type="RefSeq" id="WP_250582076.1">
    <property type="nucleotide sequence ID" value="NZ_JAMLJN010000006.1"/>
</dbReference>
<comment type="caution">
    <text evidence="2">The sequence shown here is derived from an EMBL/GenBank/DDBJ whole genome shotgun (WGS) entry which is preliminary data.</text>
</comment>
<dbReference type="Proteomes" id="UP001203342">
    <property type="component" value="Unassembled WGS sequence"/>
</dbReference>
<evidence type="ECO:0000313" key="3">
    <source>
        <dbReference type="Proteomes" id="UP001203342"/>
    </source>
</evidence>
<accession>A0ABT0THW1</accession>
<feature type="transmembrane region" description="Helical" evidence="1">
    <location>
        <begin position="6"/>
        <end position="23"/>
    </location>
</feature>
<sequence length="139" mass="16571">MTTFLIGIIIFLLFIVISLIVTIRNRNNNKSSALFVNYDKFKVDPKQIKEVEKAIEENGVWRHRCEWKMMQETELKIEPKIINNRTYYLVNVECSSKTQFTAYSVERALLFMKIYETLEMDFYYTIGWPSSDGLENKYK</sequence>
<protein>
    <submittedName>
        <fullName evidence="2">Uncharacterized protein</fullName>
    </submittedName>
</protein>
<gene>
    <name evidence="2" type="ORF">NAT47_09045</name>
</gene>
<keyword evidence="1" id="KW-0812">Transmembrane</keyword>
<keyword evidence="1" id="KW-0472">Membrane</keyword>
<organism evidence="2 3">
    <name type="scientific">Flavobacterium fragile</name>
    <dbReference type="NCBI Taxonomy" id="2949085"/>
    <lineage>
        <taxon>Bacteria</taxon>
        <taxon>Pseudomonadati</taxon>
        <taxon>Bacteroidota</taxon>
        <taxon>Flavobacteriia</taxon>
        <taxon>Flavobacteriales</taxon>
        <taxon>Flavobacteriaceae</taxon>
        <taxon>Flavobacterium</taxon>
    </lineage>
</organism>
<evidence type="ECO:0000256" key="1">
    <source>
        <dbReference type="SAM" id="Phobius"/>
    </source>
</evidence>